<dbReference type="EMBL" id="AGXA01000002">
    <property type="protein sequence ID" value="EKU94356.1"/>
    <property type="molecule type" value="Genomic_DNA"/>
</dbReference>
<dbReference type="Gene3D" id="3.40.30.10">
    <property type="entry name" value="Glutaredoxin"/>
    <property type="match status" value="1"/>
</dbReference>
<keyword evidence="2" id="KW-1185">Reference proteome</keyword>
<evidence type="ECO:0008006" key="3">
    <source>
        <dbReference type="Google" id="ProtNLM"/>
    </source>
</evidence>
<comment type="caution">
    <text evidence="1">The sequence shown here is derived from an EMBL/GenBank/DDBJ whole genome shotgun (WGS) entry which is preliminary data.</text>
</comment>
<dbReference type="Proteomes" id="UP000009875">
    <property type="component" value="Unassembled WGS sequence"/>
</dbReference>
<name>K9EET9_9LACT</name>
<dbReference type="HOGENOM" id="CLU_093802_2_0_9"/>
<dbReference type="AlphaFoldDB" id="K9EET9"/>
<dbReference type="RefSeq" id="WP_003776202.1">
    <property type="nucleotide sequence ID" value="NZ_JH992957.1"/>
</dbReference>
<organism evidence="1 2">
    <name type="scientific">Alloiococcus otitis ATCC 51267</name>
    <dbReference type="NCBI Taxonomy" id="883081"/>
    <lineage>
        <taxon>Bacteria</taxon>
        <taxon>Bacillati</taxon>
        <taxon>Bacillota</taxon>
        <taxon>Bacilli</taxon>
        <taxon>Lactobacillales</taxon>
        <taxon>Carnobacteriaceae</taxon>
        <taxon>Alloiococcus</taxon>
    </lineage>
</organism>
<gene>
    <name evidence="1" type="ORF">HMPREF9698_00084</name>
</gene>
<protein>
    <recommendedName>
        <fullName evidence="3">DSBA-like thioredoxin domain-containing protein</fullName>
    </recommendedName>
</protein>
<dbReference type="InterPro" id="IPR036249">
    <property type="entry name" value="Thioredoxin-like_sf"/>
</dbReference>
<dbReference type="STRING" id="883081.HMPREF9698_00084"/>
<dbReference type="OrthoDB" id="2156137at2"/>
<evidence type="ECO:0000313" key="1">
    <source>
        <dbReference type="EMBL" id="EKU94356.1"/>
    </source>
</evidence>
<dbReference type="Pfam" id="PF13743">
    <property type="entry name" value="Thioredoxin_5"/>
    <property type="match status" value="1"/>
</dbReference>
<sequence length="204" mass="23608">MNSKDMIEIFLFVNPLDKNSLEIARSVFHFPDTRHEKVSVRFVTIKANDDSYPNAPHKGKSLDFNPSFIPCLAFQAASMQGKKRGIQFFIKLQSLLFEEGYELNEETILEAAQAGQIDLQMFKEDLYSDLAKKSYQRDKHLAKEMEVNKVPTCIIYYHTDHMNKARMELMINEYTLHYACNTCSRASKLTNALLPLNPIWPNHI</sequence>
<dbReference type="eggNOG" id="COG2761">
    <property type="taxonomic scope" value="Bacteria"/>
</dbReference>
<reference evidence="1 2" key="1">
    <citation type="submission" date="2012-09" db="EMBL/GenBank/DDBJ databases">
        <title>The Genome Sequence of Alloiococcus otitis ATCC 51267.</title>
        <authorList>
            <consortium name="The Broad Institute Genome Sequencing Platform"/>
            <person name="Earl A."/>
            <person name="Ward D."/>
            <person name="Feldgarden M."/>
            <person name="Gevers D."/>
            <person name="Huys G."/>
            <person name="Walker B."/>
            <person name="Young S.K."/>
            <person name="Zeng Q."/>
            <person name="Gargeya S."/>
            <person name="Fitzgerald M."/>
            <person name="Haas B."/>
            <person name="Abouelleil A."/>
            <person name="Alvarado L."/>
            <person name="Arachchi H.M."/>
            <person name="Berlin A.M."/>
            <person name="Chapman S.B."/>
            <person name="Goldberg J."/>
            <person name="Griggs A."/>
            <person name="Gujja S."/>
            <person name="Hansen M."/>
            <person name="Howarth C."/>
            <person name="Imamovic A."/>
            <person name="Larimer J."/>
            <person name="McCowen C."/>
            <person name="Montmayeur A."/>
            <person name="Murphy C."/>
            <person name="Neiman D."/>
            <person name="Pearson M."/>
            <person name="Priest M."/>
            <person name="Roberts A."/>
            <person name="Saif S."/>
            <person name="Shea T."/>
            <person name="Sisk P."/>
            <person name="Sykes S."/>
            <person name="Wortman J."/>
            <person name="Nusbaum C."/>
            <person name="Birren B."/>
        </authorList>
    </citation>
    <scope>NUCLEOTIDE SEQUENCE [LARGE SCALE GENOMIC DNA]</scope>
    <source>
        <strain evidence="1 2">ATCC 51267</strain>
    </source>
</reference>
<dbReference type="SUPFAM" id="SSF52833">
    <property type="entry name" value="Thioredoxin-like"/>
    <property type="match status" value="1"/>
</dbReference>
<proteinExistence type="predicted"/>
<evidence type="ECO:0000313" key="2">
    <source>
        <dbReference type="Proteomes" id="UP000009875"/>
    </source>
</evidence>
<accession>K9EET9</accession>